<dbReference type="PROSITE" id="PS00728">
    <property type="entry name" value="AP_NUCLEASE_F1_3"/>
    <property type="match status" value="1"/>
</dbReference>
<sequence length="307" mass="35181">MDCSDDTLSYNTQSVSKIRPLAEMASGLFSSIFCKILGYSMKFISFNINGLRARPHQLEAIIEKHQPDVLGLQEIKVADEDFPYDLVNHLGYHVFHHGQKGHYGVALLTKKEPLAVRKGFPADMLDAQKRMIMADIETDFGVLTVLNGYFPQGENRSHEIKFPAKQKFYADLQHYLETELKPENPIIIMGDMNISPTDLDIGIGEPNRKRWLRDGKCSFLPEEREWLARLHNYGLVDTFRIANPEVNDKFSWFDYRSKGFDDNRGLRIDLILASKSLAERCVETGIDLEIRAMEKPSDHSPVWATFK</sequence>
<keyword evidence="3 7" id="KW-0479">Metal-binding</keyword>
<dbReference type="InterPro" id="IPR020848">
    <property type="entry name" value="AP_endonuclease_F1_CS"/>
</dbReference>
<keyword evidence="7" id="KW-0464">Manganese</keyword>
<dbReference type="NCBIfam" id="TIGR00195">
    <property type="entry name" value="exoDNase_III"/>
    <property type="match status" value="1"/>
</dbReference>
<dbReference type="NCBIfam" id="NF008733">
    <property type="entry name" value="PRK11756.1"/>
    <property type="match status" value="1"/>
</dbReference>
<dbReference type="InterPro" id="IPR004808">
    <property type="entry name" value="AP_endonuc_1"/>
</dbReference>
<feature type="domain" description="Endonuclease/exonuclease/phosphatase" evidence="9">
    <location>
        <begin position="44"/>
        <end position="299"/>
    </location>
</feature>
<dbReference type="PATRIC" id="fig|1433287.3.peg.1598"/>
<feature type="active site" description="Proton acceptor" evidence="6">
    <location>
        <position position="299"/>
    </location>
</feature>
<evidence type="ECO:0000256" key="2">
    <source>
        <dbReference type="ARBA" id="ARBA00007092"/>
    </source>
</evidence>
<dbReference type="KEGG" id="mvi:X808_15980"/>
<dbReference type="InterPro" id="IPR020847">
    <property type="entry name" value="AP_endonuclease_F1_BS"/>
</dbReference>
<dbReference type="PANTHER" id="PTHR43250:SF2">
    <property type="entry name" value="EXODEOXYRIBONUCLEASE III"/>
    <property type="match status" value="1"/>
</dbReference>
<evidence type="ECO:0000256" key="7">
    <source>
        <dbReference type="PIRSR" id="PIRSR604808-2"/>
    </source>
</evidence>
<feature type="site" description="Important for catalytic activity" evidence="8">
    <location>
        <position position="269"/>
    </location>
</feature>
<dbReference type="STRING" id="1433287.X808_15980"/>
<dbReference type="GO" id="GO:0003677">
    <property type="term" value="F:DNA binding"/>
    <property type="evidence" value="ECO:0007669"/>
    <property type="project" value="InterPro"/>
</dbReference>
<dbReference type="Gene3D" id="3.60.10.10">
    <property type="entry name" value="Endonuclease/exonuclease/phosphatase"/>
    <property type="match status" value="1"/>
</dbReference>
<feature type="active site" evidence="6">
    <location>
        <position position="149"/>
    </location>
</feature>
<proteinExistence type="inferred from homology"/>
<reference evidence="10 11" key="1">
    <citation type="submission" date="2013-12" db="EMBL/GenBank/DDBJ databases">
        <title>Annotation of the Mannheimia varigena USDA-ARS-USMARC-1296 complete genome.</title>
        <authorList>
            <person name="Harhay G.P."/>
            <person name="Clawson M.L."/>
            <person name="Murray R.W."/>
            <person name="Lubbers B.V."/>
            <person name="Heaton M.P."/>
            <person name="Chitko-Mckown C.G."/>
            <person name="Harhay D.M."/>
            <person name="Smith T.P.L."/>
        </authorList>
    </citation>
    <scope>NUCLEOTIDE SEQUENCE [LARGE SCALE GENOMIC DNA]</scope>
    <source>
        <strain evidence="10 11">USDA-ARS-USMARC-1296</strain>
    </source>
</reference>
<feature type="binding site" evidence="7">
    <location>
        <position position="298"/>
    </location>
    <ligand>
        <name>Mg(2+)</name>
        <dbReference type="ChEBI" id="CHEBI:18420"/>
        <label>1</label>
    </ligand>
</feature>
<keyword evidence="4" id="KW-0378">Hydrolase</keyword>
<evidence type="ECO:0000256" key="3">
    <source>
        <dbReference type="ARBA" id="ARBA00022723"/>
    </source>
</evidence>
<accession>W0QFS9</accession>
<dbReference type="GO" id="GO:0004519">
    <property type="term" value="F:endonuclease activity"/>
    <property type="evidence" value="ECO:0007669"/>
    <property type="project" value="InterPro"/>
</dbReference>
<feature type="binding site" evidence="7">
    <location>
        <position position="191"/>
    </location>
    <ligand>
        <name>Mg(2+)</name>
        <dbReference type="ChEBI" id="CHEBI:18420"/>
        <label>1</label>
    </ligand>
</feature>
<feature type="site" description="Transition state stabilizer" evidence="8">
    <location>
        <position position="193"/>
    </location>
</feature>
<feature type="binding site" evidence="7">
    <location>
        <position position="47"/>
    </location>
    <ligand>
        <name>Mg(2+)</name>
        <dbReference type="ChEBI" id="CHEBI:18420"/>
        <label>1</label>
    </ligand>
</feature>
<evidence type="ECO:0000313" key="11">
    <source>
        <dbReference type="Proteomes" id="UP000066995"/>
    </source>
</evidence>
<dbReference type="InterPro" id="IPR037493">
    <property type="entry name" value="ExoIII-like"/>
</dbReference>
<evidence type="ECO:0000256" key="5">
    <source>
        <dbReference type="ARBA" id="ARBA00022842"/>
    </source>
</evidence>
<dbReference type="CDD" id="cd09086">
    <property type="entry name" value="ExoIII-like_AP-endo"/>
    <property type="match status" value="1"/>
</dbReference>
<dbReference type="PROSITE" id="PS00726">
    <property type="entry name" value="AP_NUCLEASE_F1_1"/>
    <property type="match status" value="1"/>
</dbReference>
<organism evidence="10 11">
    <name type="scientific">Mannheimia varigena USDA-ARS-USMARC-1296</name>
    <dbReference type="NCBI Taxonomy" id="1433287"/>
    <lineage>
        <taxon>Bacteria</taxon>
        <taxon>Pseudomonadati</taxon>
        <taxon>Pseudomonadota</taxon>
        <taxon>Gammaproteobacteria</taxon>
        <taxon>Pasteurellales</taxon>
        <taxon>Pasteurellaceae</taxon>
        <taxon>Mannheimia</taxon>
    </lineage>
</organism>
<evidence type="ECO:0000256" key="1">
    <source>
        <dbReference type="ARBA" id="ARBA00001936"/>
    </source>
</evidence>
<dbReference type="SUPFAM" id="SSF56219">
    <property type="entry name" value="DNase I-like"/>
    <property type="match status" value="1"/>
</dbReference>
<feature type="binding site" evidence="7">
    <location>
        <position position="74"/>
    </location>
    <ligand>
        <name>Mg(2+)</name>
        <dbReference type="ChEBI" id="CHEBI:18420"/>
        <label>1</label>
    </ligand>
</feature>
<dbReference type="NCBIfam" id="TIGR00633">
    <property type="entry name" value="xth"/>
    <property type="match status" value="1"/>
</dbReference>
<comment type="cofactor">
    <cofactor evidence="1">
        <name>Mn(2+)</name>
        <dbReference type="ChEBI" id="CHEBI:29035"/>
    </cofactor>
</comment>
<dbReference type="PROSITE" id="PS51435">
    <property type="entry name" value="AP_NUCLEASE_F1_4"/>
    <property type="match status" value="1"/>
</dbReference>
<feature type="site" description="Interaction with DNA substrate" evidence="8">
    <location>
        <position position="299"/>
    </location>
</feature>
<evidence type="ECO:0000256" key="6">
    <source>
        <dbReference type="PIRSR" id="PIRSR604808-1"/>
    </source>
</evidence>
<comment type="cofactor">
    <cofactor evidence="7">
        <name>Mg(2+)</name>
        <dbReference type="ChEBI" id="CHEBI:18420"/>
    </cofactor>
    <cofactor evidence="7">
        <name>Mn(2+)</name>
        <dbReference type="ChEBI" id="CHEBI:29035"/>
    </cofactor>
    <text evidence="7">Probably binds two magnesium or manganese ions per subunit.</text>
</comment>
<dbReference type="EMBL" id="CP006943">
    <property type="protein sequence ID" value="AHG76118.1"/>
    <property type="molecule type" value="Genomic_DNA"/>
</dbReference>
<dbReference type="AlphaFoldDB" id="W0QFS9"/>
<dbReference type="eggNOG" id="COG0708">
    <property type="taxonomic scope" value="Bacteria"/>
</dbReference>
<gene>
    <name evidence="10" type="ORF">X808_15980</name>
</gene>
<dbReference type="Proteomes" id="UP000066995">
    <property type="component" value="Chromosome"/>
</dbReference>
<feature type="binding site" evidence="7">
    <location>
        <position position="299"/>
    </location>
    <ligand>
        <name>Mg(2+)</name>
        <dbReference type="ChEBI" id="CHEBI:18420"/>
        <label>1</label>
    </ligand>
</feature>
<dbReference type="GO" id="GO:0008311">
    <property type="term" value="F:double-stranded DNA 3'-5' DNA exonuclease activity"/>
    <property type="evidence" value="ECO:0007669"/>
    <property type="project" value="InterPro"/>
</dbReference>
<dbReference type="HOGENOM" id="CLU_027539_0_3_6"/>
<evidence type="ECO:0000256" key="4">
    <source>
        <dbReference type="ARBA" id="ARBA00022801"/>
    </source>
</evidence>
<dbReference type="Pfam" id="PF03372">
    <property type="entry name" value="Exo_endo_phos"/>
    <property type="match status" value="1"/>
</dbReference>
<dbReference type="GO" id="GO:0046872">
    <property type="term" value="F:metal ion binding"/>
    <property type="evidence" value="ECO:0007669"/>
    <property type="project" value="UniProtKB-KW"/>
</dbReference>
<evidence type="ECO:0000313" key="10">
    <source>
        <dbReference type="EMBL" id="AHG76118.1"/>
    </source>
</evidence>
<keyword evidence="5 7" id="KW-0460">Magnesium</keyword>
<evidence type="ECO:0000259" key="9">
    <source>
        <dbReference type="Pfam" id="PF03372"/>
    </source>
</evidence>
<comment type="similarity">
    <text evidence="2">Belongs to the DNA repair enzymes AP/ExoA family.</text>
</comment>
<dbReference type="InterPro" id="IPR005135">
    <property type="entry name" value="Endo/exonuclease/phosphatase"/>
</dbReference>
<evidence type="ECO:0000256" key="8">
    <source>
        <dbReference type="PIRSR" id="PIRSR604808-3"/>
    </source>
</evidence>
<feature type="active site" description="Proton donor/acceptor" evidence="6">
    <location>
        <position position="191"/>
    </location>
</feature>
<keyword evidence="11" id="KW-1185">Reference proteome</keyword>
<dbReference type="GO" id="GO:0006281">
    <property type="term" value="P:DNA repair"/>
    <property type="evidence" value="ECO:0007669"/>
    <property type="project" value="InterPro"/>
</dbReference>
<feature type="binding site" evidence="7">
    <location>
        <position position="193"/>
    </location>
    <ligand>
        <name>Mg(2+)</name>
        <dbReference type="ChEBI" id="CHEBI:18420"/>
        <label>1</label>
    </ligand>
</feature>
<name>W0QFS9_9PAST</name>
<dbReference type="PANTHER" id="PTHR43250">
    <property type="entry name" value="EXODEOXYRIBONUCLEASE III"/>
    <property type="match status" value="1"/>
</dbReference>
<protein>
    <submittedName>
        <fullName evidence="10">Exodeoxyribonuclease III</fullName>
    </submittedName>
</protein>
<dbReference type="InterPro" id="IPR036691">
    <property type="entry name" value="Endo/exonu/phosph_ase_sf"/>
</dbReference>